<dbReference type="Ensembl" id="ENSSMAT00000027784.2">
    <property type="protein sequence ID" value="ENSSMAP00000027445.2"/>
    <property type="gene ID" value="ENSSMAG00000016785.2"/>
</dbReference>
<evidence type="ECO:0000256" key="4">
    <source>
        <dbReference type="ARBA" id="ARBA00022553"/>
    </source>
</evidence>
<evidence type="ECO:0000256" key="1">
    <source>
        <dbReference type="ARBA" id="ARBA00004496"/>
    </source>
</evidence>
<keyword evidence="5 10" id="KW-0132">Cell division</keyword>
<name>A0A8D3B2I7_SCOMX</name>
<feature type="compositionally biased region" description="Acidic residues" evidence="11">
    <location>
        <begin position="85"/>
        <end position="97"/>
    </location>
</feature>
<evidence type="ECO:0000256" key="8">
    <source>
        <dbReference type="ARBA" id="ARBA00023306"/>
    </source>
</evidence>
<dbReference type="PANTHER" id="PTHR10358:SF21">
    <property type="entry name" value="ALPHA-ENDOSULFINE"/>
    <property type="match status" value="1"/>
</dbReference>
<evidence type="ECO:0000313" key="12">
    <source>
        <dbReference type="Ensembl" id="ENSSMAP00000027445.2"/>
    </source>
</evidence>
<protein>
    <recommendedName>
        <fullName evidence="9">Alpha-endosulfine</fullName>
    </recommendedName>
</protein>
<reference evidence="12" key="2">
    <citation type="submission" date="2025-08" db="UniProtKB">
        <authorList>
            <consortium name="Ensembl"/>
        </authorList>
    </citation>
    <scope>IDENTIFICATION</scope>
</reference>
<dbReference type="Proteomes" id="UP000694558">
    <property type="component" value="Chromosome 16"/>
</dbReference>
<comment type="subcellular location">
    <subcellularLocation>
        <location evidence="1 10">Cytoplasm</location>
    </subcellularLocation>
</comment>
<keyword evidence="4" id="KW-0597">Phosphoprotein</keyword>
<dbReference type="Pfam" id="PF04667">
    <property type="entry name" value="Endosulfine"/>
    <property type="match status" value="1"/>
</dbReference>
<keyword evidence="8 10" id="KW-0131">Cell cycle</keyword>
<keyword evidence="7 10" id="KW-0650">Protein phosphatase inhibitor</keyword>
<proteinExistence type="inferred from homology"/>
<accession>A0A8D3B2I7</accession>
<feature type="region of interest" description="Disordered" evidence="11">
    <location>
        <begin position="78"/>
        <end position="110"/>
    </location>
</feature>
<feature type="compositionally biased region" description="Polar residues" evidence="11">
    <location>
        <begin position="184"/>
        <end position="195"/>
    </location>
</feature>
<comment type="function">
    <text evidence="10">Protein phosphatase inhibitor that specifically inhibits protein phosphatase 2A (PP2A) during mitosis.</text>
</comment>
<evidence type="ECO:0000256" key="10">
    <source>
        <dbReference type="RuleBase" id="RU363120"/>
    </source>
</evidence>
<feature type="region of interest" description="Disordered" evidence="11">
    <location>
        <begin position="157"/>
        <end position="195"/>
    </location>
</feature>
<dbReference type="PANTHER" id="PTHR10358">
    <property type="entry name" value="ENDOSULFINE"/>
    <property type="match status" value="1"/>
</dbReference>
<evidence type="ECO:0000256" key="5">
    <source>
        <dbReference type="ARBA" id="ARBA00022618"/>
    </source>
</evidence>
<evidence type="ECO:0000256" key="2">
    <source>
        <dbReference type="ARBA" id="ARBA00010520"/>
    </source>
</evidence>
<dbReference type="GO" id="GO:0051301">
    <property type="term" value="P:cell division"/>
    <property type="evidence" value="ECO:0007669"/>
    <property type="project" value="UniProtKB-KW"/>
</dbReference>
<dbReference type="GeneTree" id="ENSGT00940000155413"/>
<dbReference type="GO" id="GO:0004864">
    <property type="term" value="F:protein phosphatase inhibitor activity"/>
    <property type="evidence" value="ECO:0007669"/>
    <property type="project" value="UniProtKB-KW"/>
</dbReference>
<evidence type="ECO:0000256" key="3">
    <source>
        <dbReference type="ARBA" id="ARBA00022490"/>
    </source>
</evidence>
<organism evidence="12 13">
    <name type="scientific">Scophthalmus maximus</name>
    <name type="common">Turbot</name>
    <name type="synonym">Psetta maxima</name>
    <dbReference type="NCBI Taxonomy" id="52904"/>
    <lineage>
        <taxon>Eukaryota</taxon>
        <taxon>Metazoa</taxon>
        <taxon>Chordata</taxon>
        <taxon>Craniata</taxon>
        <taxon>Vertebrata</taxon>
        <taxon>Euteleostomi</taxon>
        <taxon>Actinopterygii</taxon>
        <taxon>Neopterygii</taxon>
        <taxon>Teleostei</taxon>
        <taxon>Neoteleostei</taxon>
        <taxon>Acanthomorphata</taxon>
        <taxon>Carangaria</taxon>
        <taxon>Pleuronectiformes</taxon>
        <taxon>Pleuronectoidei</taxon>
        <taxon>Scophthalmidae</taxon>
        <taxon>Scophthalmus</taxon>
    </lineage>
</organism>
<dbReference type="GO" id="GO:0005737">
    <property type="term" value="C:cytoplasm"/>
    <property type="evidence" value="ECO:0007669"/>
    <property type="project" value="UniProtKB-SubCell"/>
</dbReference>
<sequence>MQRPPPTSSPSLPFVKSLDNGLSVTESGAVNGILLALCGSSRVQKGGLDSAQVHQTAPRTFTSFELSGKRDTRLPVARAMSSENLDSDTQVDYEDEKQDSQEKNANPVKAEEAKLKAKYPGLNHKPGGSDFLMKRLQKGQKYFDSGDYNMAKAKMKNKQLPVAGPDKNLVTGDHIPTPQDLPQRKSSLVTSKLAG</sequence>
<dbReference type="AlphaFoldDB" id="A0A8D3B2I7"/>
<keyword evidence="3 10" id="KW-0963">Cytoplasm</keyword>
<evidence type="ECO:0000256" key="7">
    <source>
        <dbReference type="ARBA" id="ARBA00023272"/>
    </source>
</evidence>
<evidence type="ECO:0000256" key="11">
    <source>
        <dbReference type="SAM" id="MobiDB-lite"/>
    </source>
</evidence>
<keyword evidence="6 10" id="KW-0498">Mitosis</keyword>
<evidence type="ECO:0000256" key="6">
    <source>
        <dbReference type="ARBA" id="ARBA00022776"/>
    </source>
</evidence>
<dbReference type="InterPro" id="IPR006760">
    <property type="entry name" value="Endosulphine"/>
</dbReference>
<evidence type="ECO:0000313" key="13">
    <source>
        <dbReference type="Proteomes" id="UP000694558"/>
    </source>
</evidence>
<reference evidence="12" key="1">
    <citation type="submission" date="2023-05" db="EMBL/GenBank/DDBJ databases">
        <title>High-quality long-read genome of Scophthalmus maximus.</title>
        <authorList>
            <person name="Lien S."/>
            <person name="Martinez P."/>
        </authorList>
    </citation>
    <scope>NUCLEOTIDE SEQUENCE [LARGE SCALE GENOMIC DNA]</scope>
</reference>
<evidence type="ECO:0000256" key="9">
    <source>
        <dbReference type="ARBA" id="ARBA00040822"/>
    </source>
</evidence>
<gene>
    <name evidence="12" type="primary">ENSA</name>
</gene>
<comment type="similarity">
    <text evidence="2 10">Belongs to the endosulfine family.</text>
</comment>